<dbReference type="EMBL" id="JAOVZW010000023">
    <property type="protein sequence ID" value="MCX8525827.1"/>
    <property type="molecule type" value="Genomic_DNA"/>
</dbReference>
<evidence type="ECO:0000313" key="2">
    <source>
        <dbReference type="Proteomes" id="UP001073122"/>
    </source>
</evidence>
<dbReference type="Gene3D" id="3.30.300.250">
    <property type="match status" value="1"/>
</dbReference>
<accession>A0ABT3XVX1</accession>
<comment type="caution">
    <text evidence="1">The sequence shown here is derived from an EMBL/GenBank/DDBJ whole genome shotgun (WGS) entry which is preliminary data.</text>
</comment>
<evidence type="ECO:0000313" key="1">
    <source>
        <dbReference type="EMBL" id="MCX8525827.1"/>
    </source>
</evidence>
<dbReference type="Proteomes" id="UP001073122">
    <property type="component" value="Unassembled WGS sequence"/>
</dbReference>
<dbReference type="RefSeq" id="WP_267267074.1">
    <property type="nucleotide sequence ID" value="NZ_JAOVZW010000023.1"/>
</dbReference>
<reference evidence="1" key="1">
    <citation type="submission" date="2022-10" db="EMBL/GenBank/DDBJ databases">
        <title>Chryseobacterium sp. nov., a novel bacterial species.</title>
        <authorList>
            <person name="Cao Y."/>
        </authorList>
    </citation>
    <scope>NUCLEOTIDE SEQUENCE</scope>
    <source>
        <strain evidence="1">CCTCC AB2015118</strain>
    </source>
</reference>
<protein>
    <recommendedName>
        <fullName evidence="3">Lipoprotein</fullName>
    </recommendedName>
</protein>
<organism evidence="1 2">
    <name type="scientific">Chryseobacterium formosus</name>
    <dbReference type="NCBI Taxonomy" id="1537363"/>
    <lineage>
        <taxon>Bacteria</taxon>
        <taxon>Pseudomonadati</taxon>
        <taxon>Bacteroidota</taxon>
        <taxon>Flavobacteriia</taxon>
        <taxon>Flavobacteriales</taxon>
        <taxon>Weeksellaceae</taxon>
        <taxon>Chryseobacterium group</taxon>
        <taxon>Chryseobacterium</taxon>
    </lineage>
</organism>
<sequence length="136" mass="15404">MKNLLMLTFASTVLILSSCSKEKTIDDELKEAAATMNKMTPQILGEGVRLDSVSAKINRTLQYNYTLTDDVKEELKPEEISNYKSAAKEEALKSIKTSPDMKNFRENEVTLNYVYYDKNGKPTTDFSVAPSEYIEK</sequence>
<name>A0ABT3XVX1_9FLAO</name>
<gene>
    <name evidence="1" type="ORF">OF897_18075</name>
</gene>
<keyword evidence="2" id="KW-1185">Reference proteome</keyword>
<evidence type="ECO:0008006" key="3">
    <source>
        <dbReference type="Google" id="ProtNLM"/>
    </source>
</evidence>
<proteinExistence type="predicted"/>
<dbReference type="PROSITE" id="PS51257">
    <property type="entry name" value="PROKAR_LIPOPROTEIN"/>
    <property type="match status" value="1"/>
</dbReference>